<dbReference type="GO" id="GO:0016747">
    <property type="term" value="F:acyltransferase activity, transferring groups other than amino-acyl groups"/>
    <property type="evidence" value="ECO:0007669"/>
    <property type="project" value="InterPro"/>
</dbReference>
<dbReference type="KEGG" id="bbel:109473041"/>
<dbReference type="Proteomes" id="UP000515135">
    <property type="component" value="Unplaced"/>
</dbReference>
<dbReference type="Gene3D" id="3.40.630.30">
    <property type="match status" value="1"/>
</dbReference>
<proteinExistence type="predicted"/>
<dbReference type="InterPro" id="IPR016181">
    <property type="entry name" value="Acyl_CoA_acyltransferase"/>
</dbReference>
<reference evidence="3" key="1">
    <citation type="submission" date="2025-08" db="UniProtKB">
        <authorList>
            <consortium name="RefSeq"/>
        </authorList>
    </citation>
    <scope>IDENTIFICATION</scope>
    <source>
        <tissue evidence="3">Gonad</tissue>
    </source>
</reference>
<evidence type="ECO:0000313" key="3">
    <source>
        <dbReference type="RefSeq" id="XP_019628494.1"/>
    </source>
</evidence>
<sequence>MFPCMQRLGSFFYSTAKGPARSQPQVAIRLARHGDYSAIMRISEGLSGTDYVPAKFHSFIDDPDVTVFVAEVEHQVVGFRASKFTEGGQVYVGKAARVAPDWREQGIMNELLFHQEAWIRQNRPTIKYMRVTALSNSPAAEYFHTRIRHIFSLPFVSYQCGPGLWWRQDPAQLAQLEPTGLPDVVPLQDADDDFCTAVQKWLPAGACGGYDGKPIILVDWDPYNLCPANLKHLQKESTLFTLKHEGQFSLSIVTTYLAPCGRMLCVDVYAKDFPTLQKHLLKHLYDASLMYTSDQICMRVFSGVVELENSIHEFCRDVLNMDELHKPGLQAVLFESEL</sequence>
<dbReference type="CDD" id="cd04301">
    <property type="entry name" value="NAT_SF"/>
    <property type="match status" value="1"/>
</dbReference>
<dbReference type="PANTHER" id="PTHR47403:SF6">
    <property type="entry name" value="N-ACETYLTRANSFERASE DOMAIN-CONTAINING PROTEIN"/>
    <property type="match status" value="1"/>
</dbReference>
<organism evidence="2 3">
    <name type="scientific">Branchiostoma belcheri</name>
    <name type="common">Amphioxus</name>
    <dbReference type="NCBI Taxonomy" id="7741"/>
    <lineage>
        <taxon>Eukaryota</taxon>
        <taxon>Metazoa</taxon>
        <taxon>Chordata</taxon>
        <taxon>Cephalochordata</taxon>
        <taxon>Leptocardii</taxon>
        <taxon>Amphioxiformes</taxon>
        <taxon>Branchiostomatidae</taxon>
        <taxon>Branchiostoma</taxon>
    </lineage>
</organism>
<dbReference type="Pfam" id="PF00583">
    <property type="entry name" value="Acetyltransf_1"/>
    <property type="match status" value="1"/>
</dbReference>
<dbReference type="AlphaFoldDB" id="A0A6P4Z3H5"/>
<dbReference type="GeneID" id="109473041"/>
<accession>A0A6P4Z3H5</accession>
<keyword evidence="2" id="KW-1185">Reference proteome</keyword>
<dbReference type="RefSeq" id="XP_019628494.1">
    <property type="nucleotide sequence ID" value="XM_019772935.1"/>
</dbReference>
<dbReference type="Pfam" id="PF24066">
    <property type="entry name" value="Hisat_C"/>
    <property type="match status" value="1"/>
</dbReference>
<dbReference type="OrthoDB" id="10291729at2759"/>
<protein>
    <submittedName>
        <fullName evidence="3">Histidine N-acetyltransferase-like</fullName>
    </submittedName>
</protein>
<feature type="domain" description="N-acetyltransferase" evidence="1">
    <location>
        <begin position="26"/>
        <end position="188"/>
    </location>
</feature>
<dbReference type="PROSITE" id="PS51186">
    <property type="entry name" value="GNAT"/>
    <property type="match status" value="1"/>
</dbReference>
<evidence type="ECO:0000313" key="2">
    <source>
        <dbReference type="Proteomes" id="UP000515135"/>
    </source>
</evidence>
<evidence type="ECO:0000259" key="1">
    <source>
        <dbReference type="PROSITE" id="PS51186"/>
    </source>
</evidence>
<dbReference type="InterPro" id="IPR000182">
    <property type="entry name" value="GNAT_dom"/>
</dbReference>
<dbReference type="PANTHER" id="PTHR47403">
    <property type="entry name" value="LOC100145250 PROTEIN"/>
    <property type="match status" value="1"/>
</dbReference>
<dbReference type="InterPro" id="IPR056483">
    <property type="entry name" value="Hisat_C"/>
</dbReference>
<dbReference type="SUPFAM" id="SSF55729">
    <property type="entry name" value="Acyl-CoA N-acyltransferases (Nat)"/>
    <property type="match status" value="1"/>
</dbReference>
<gene>
    <name evidence="3" type="primary">LOC109473041</name>
</gene>
<name>A0A6P4Z3H5_BRABE</name>